<dbReference type="FunFam" id="3.30.40.230:FF:000001">
    <property type="entry name" value="Glycine--tRNA ligase"/>
    <property type="match status" value="1"/>
</dbReference>
<comment type="subunit">
    <text evidence="3">Homodimer.</text>
</comment>
<evidence type="ECO:0000256" key="1">
    <source>
        <dbReference type="ARBA" id="ARBA00004496"/>
    </source>
</evidence>
<evidence type="ECO:0000256" key="3">
    <source>
        <dbReference type="ARBA" id="ARBA00011738"/>
    </source>
</evidence>
<comment type="catalytic activity">
    <reaction evidence="15">
        <text>tRNA(Gly) + glycine + ATP = glycyl-tRNA(Gly) + AMP + diphosphate</text>
        <dbReference type="Rhea" id="RHEA:16013"/>
        <dbReference type="Rhea" id="RHEA-COMP:9664"/>
        <dbReference type="Rhea" id="RHEA-COMP:9683"/>
        <dbReference type="ChEBI" id="CHEBI:30616"/>
        <dbReference type="ChEBI" id="CHEBI:33019"/>
        <dbReference type="ChEBI" id="CHEBI:57305"/>
        <dbReference type="ChEBI" id="CHEBI:78442"/>
        <dbReference type="ChEBI" id="CHEBI:78522"/>
        <dbReference type="ChEBI" id="CHEBI:456215"/>
        <dbReference type="EC" id="6.1.1.14"/>
    </reaction>
    <physiologicalReaction direction="left-to-right" evidence="15">
        <dbReference type="Rhea" id="RHEA:16014"/>
    </physiologicalReaction>
</comment>
<name>A0AA88KYY7_ARTSF</name>
<keyword evidence="10" id="KW-0067">ATP-binding</keyword>
<dbReference type="InterPro" id="IPR002314">
    <property type="entry name" value="aa-tRNA-synt_IIb"/>
</dbReference>
<evidence type="ECO:0000256" key="9">
    <source>
        <dbReference type="ARBA" id="ARBA00022741"/>
    </source>
</evidence>
<evidence type="ECO:0000256" key="12">
    <source>
        <dbReference type="ARBA" id="ARBA00023146"/>
    </source>
</evidence>
<evidence type="ECO:0000313" key="19">
    <source>
        <dbReference type="Proteomes" id="UP001187531"/>
    </source>
</evidence>
<evidence type="ECO:0000256" key="10">
    <source>
        <dbReference type="ARBA" id="ARBA00022840"/>
    </source>
</evidence>
<dbReference type="Proteomes" id="UP001187531">
    <property type="component" value="Unassembled WGS sequence"/>
</dbReference>
<dbReference type="PANTHER" id="PTHR10745:SF0">
    <property type="entry name" value="GLYCINE--TRNA LIGASE"/>
    <property type="match status" value="1"/>
</dbReference>
<dbReference type="Pfam" id="PF03129">
    <property type="entry name" value="HGTP_anticodon"/>
    <property type="match status" value="1"/>
</dbReference>
<dbReference type="PROSITE" id="PS51185">
    <property type="entry name" value="WHEP_TRS_2"/>
    <property type="match status" value="1"/>
</dbReference>
<accession>A0AA88KYY7</accession>
<evidence type="ECO:0000256" key="15">
    <source>
        <dbReference type="ARBA" id="ARBA00049523"/>
    </source>
</evidence>
<evidence type="ECO:0000256" key="8">
    <source>
        <dbReference type="ARBA" id="ARBA00022679"/>
    </source>
</evidence>
<dbReference type="Pfam" id="PF00458">
    <property type="entry name" value="WHEP-TRS"/>
    <property type="match status" value="1"/>
</dbReference>
<evidence type="ECO:0000256" key="7">
    <source>
        <dbReference type="ARBA" id="ARBA00022598"/>
    </source>
</evidence>
<dbReference type="Pfam" id="PF00587">
    <property type="entry name" value="tRNA-synt_2b"/>
    <property type="match status" value="1"/>
</dbReference>
<dbReference type="EC" id="6.1.1.14" evidence="4"/>
<dbReference type="Gene3D" id="3.30.930.10">
    <property type="entry name" value="Bira Bifunctional Protein, Domain 2"/>
    <property type="match status" value="2"/>
</dbReference>
<evidence type="ECO:0000256" key="6">
    <source>
        <dbReference type="ARBA" id="ARBA00022490"/>
    </source>
</evidence>
<dbReference type="Gene3D" id="1.10.287.10">
    <property type="entry name" value="S15/NS1, RNA-binding"/>
    <property type="match status" value="1"/>
</dbReference>
<evidence type="ECO:0000256" key="13">
    <source>
        <dbReference type="ARBA" id="ARBA00030057"/>
    </source>
</evidence>
<dbReference type="InterPro" id="IPR045864">
    <property type="entry name" value="aa-tRNA-synth_II/BPL/LPL"/>
</dbReference>
<dbReference type="CDD" id="cd00774">
    <property type="entry name" value="GlyRS-like_core"/>
    <property type="match status" value="1"/>
</dbReference>
<keyword evidence="7" id="KW-0436">Ligase</keyword>
<dbReference type="InterPro" id="IPR033731">
    <property type="entry name" value="GlyRS-like_core"/>
</dbReference>
<dbReference type="PRINTS" id="PR01043">
    <property type="entry name" value="TRNASYNTHGLY"/>
</dbReference>
<comment type="caution">
    <text evidence="18">The sequence shown here is derived from an EMBL/GenBank/DDBJ whole genome shotgun (WGS) entry which is preliminary data.</text>
</comment>
<dbReference type="PROSITE" id="PS00762">
    <property type="entry name" value="WHEP_TRS_1"/>
    <property type="match status" value="1"/>
</dbReference>
<dbReference type="GO" id="GO:0005524">
    <property type="term" value="F:ATP binding"/>
    <property type="evidence" value="ECO:0007669"/>
    <property type="project" value="UniProtKB-KW"/>
</dbReference>
<keyword evidence="12" id="KW-0030">Aminoacyl-tRNA synthetase</keyword>
<reference evidence="18" key="1">
    <citation type="submission" date="2023-07" db="EMBL/GenBank/DDBJ databases">
        <title>Chromosome-level genome assembly of Artemia franciscana.</title>
        <authorList>
            <person name="Jo E."/>
        </authorList>
    </citation>
    <scope>NUCLEOTIDE SEQUENCE</scope>
    <source>
        <tissue evidence="18">Whole body</tissue>
    </source>
</reference>
<dbReference type="GO" id="GO:0070150">
    <property type="term" value="P:mitochondrial glycyl-tRNA aminoacylation"/>
    <property type="evidence" value="ECO:0007669"/>
    <property type="project" value="TreeGrafter"/>
</dbReference>
<evidence type="ECO:0000256" key="11">
    <source>
        <dbReference type="ARBA" id="ARBA00022917"/>
    </source>
</evidence>
<dbReference type="PROSITE" id="PS50862">
    <property type="entry name" value="AA_TRNA_LIGASE_II"/>
    <property type="match status" value="1"/>
</dbReference>
<keyword evidence="11" id="KW-0648">Protein biosynthesis</keyword>
<organism evidence="18 19">
    <name type="scientific">Artemia franciscana</name>
    <name type="common">Brine shrimp</name>
    <name type="synonym">Artemia sanfranciscana</name>
    <dbReference type="NCBI Taxonomy" id="6661"/>
    <lineage>
        <taxon>Eukaryota</taxon>
        <taxon>Metazoa</taxon>
        <taxon>Ecdysozoa</taxon>
        <taxon>Arthropoda</taxon>
        <taxon>Crustacea</taxon>
        <taxon>Branchiopoda</taxon>
        <taxon>Anostraca</taxon>
        <taxon>Artemiidae</taxon>
        <taxon>Artemia</taxon>
    </lineage>
</organism>
<dbReference type="FunFam" id="3.40.50.800:FF:000004">
    <property type="entry name" value="Glycine--tRNA ligase 2"/>
    <property type="match status" value="1"/>
</dbReference>
<proteinExistence type="inferred from homology"/>
<comment type="subcellular location">
    <subcellularLocation>
        <location evidence="1">Cytoplasm</location>
    </subcellularLocation>
</comment>
<dbReference type="SUPFAM" id="SSF55681">
    <property type="entry name" value="Class II aaRS and biotin synthetases"/>
    <property type="match status" value="1"/>
</dbReference>
<dbReference type="InterPro" id="IPR036621">
    <property type="entry name" value="Anticodon-bd_dom_sf"/>
</dbReference>
<gene>
    <name evidence="18" type="ORF">QYM36_011458</name>
</gene>
<dbReference type="NCBIfam" id="TIGR00389">
    <property type="entry name" value="glyS_dimeric"/>
    <property type="match status" value="1"/>
</dbReference>
<keyword evidence="9" id="KW-0547">Nucleotide-binding</keyword>
<dbReference type="SUPFAM" id="SSF52954">
    <property type="entry name" value="Class II aaRS ABD-related"/>
    <property type="match status" value="1"/>
</dbReference>
<dbReference type="CDD" id="cd00858">
    <property type="entry name" value="GlyRS_anticodon"/>
    <property type="match status" value="1"/>
</dbReference>
<dbReference type="FunFam" id="3.30.930.10:FF:000158">
    <property type="entry name" value="Glycyl-tRNA synthetase"/>
    <property type="match status" value="1"/>
</dbReference>
<dbReference type="GO" id="GO:0005739">
    <property type="term" value="C:mitochondrion"/>
    <property type="evidence" value="ECO:0007669"/>
    <property type="project" value="TreeGrafter"/>
</dbReference>
<keyword evidence="8" id="KW-0808">Transferase</keyword>
<dbReference type="InterPro" id="IPR004154">
    <property type="entry name" value="Anticodon-bd"/>
</dbReference>
<keyword evidence="19" id="KW-1185">Reference proteome</keyword>
<sequence length="672" mass="76278">MTDPSIEETLGPLRLAVMEQGDIVRQLKESGAPDSDVKKGVSELRARKKILEDKELELAPIGFELLDRNRLEDLLKRRFFYDQSFEIYGGIAGQFDFGPMGCDMEDNLLDAWRKFFILKEKMHKIKCAVVTPEPVLRASGHVDRFTDLMVKDVKTGECFRLDHLIKDELEKVKADKSATAQVKAECENILTRLDGMTKEEMTAVLRQFNMMSRNGNDVTDPVEFNLMFHTSIGPTGQIRGYLRPETAQGIFVNFSRLLEFNNGRLPFAAAQIGPAFRNEISPRSGLLRVREFTMAEIEHFCDPNDKSHPKFNSVKDLEILLYSACAQMEGKPSKLMKLGDAVTQKLIDNETLGYFIGRIYQFLIMVGVNGKKLRFRQHMSNEMAHYARDCWDAECLTSFGWVECVGCADRSAFDLTQHSKATGAKLKAERKLSEARIEEVVDVLPRKALIAKQFKAEVKIVLEEIEKVDSNIIESSIKQEGKFDLQVNDKSYSITSEMVEVRRQMKKVHVENFVPSVIEPSFGIGRILYVILEHNFGVREGDEKRTFLKLPPIVAPYKCCVLPLSNKPDFMPFVKQISQDLEDQEIPSEVNTSSGSVGRRYARTDELGVPFAVTVDFDTLKEPHSVTLRDRDSMLQVRLPVNEVAAVIKSLSCGKLSWSEVRAKYPAFIQQE</sequence>
<dbReference type="PANTHER" id="PTHR10745">
    <property type="entry name" value="GLYCYL-TRNA SYNTHETASE/DNA POLYMERASE SUBUNIT GAMMA-2"/>
    <property type="match status" value="1"/>
</dbReference>
<comment type="similarity">
    <text evidence="2">Belongs to the class-II aminoacyl-tRNA synthetase family.</text>
</comment>
<dbReference type="InterPro" id="IPR002315">
    <property type="entry name" value="tRNA-synt_gly"/>
</dbReference>
<protein>
    <recommendedName>
        <fullName evidence="5">Glycine--tRNA ligase</fullName>
        <ecNumber evidence="4">6.1.1.14</ecNumber>
    </recommendedName>
    <alternativeName>
        <fullName evidence="13">Diadenosine tetraphosphate synthetase</fullName>
    </alternativeName>
</protein>
<evidence type="ECO:0000256" key="14">
    <source>
        <dbReference type="ARBA" id="ARBA00048436"/>
    </source>
</evidence>
<dbReference type="InterPro" id="IPR006195">
    <property type="entry name" value="aa-tRNA-synth_II"/>
</dbReference>
<keyword evidence="6" id="KW-0963">Cytoplasm</keyword>
<feature type="domain" description="Aminoacyl-transfer RNA synthetases class-II family profile" evidence="16">
    <location>
        <begin position="241"/>
        <end position="552"/>
    </location>
</feature>
<evidence type="ECO:0000256" key="2">
    <source>
        <dbReference type="ARBA" id="ARBA00008226"/>
    </source>
</evidence>
<dbReference type="InterPro" id="IPR000738">
    <property type="entry name" value="WHEP-TRS_dom"/>
</dbReference>
<dbReference type="Gene3D" id="3.30.40.230">
    <property type="match status" value="1"/>
</dbReference>
<dbReference type="Gene3D" id="3.40.50.800">
    <property type="entry name" value="Anticodon-binding domain"/>
    <property type="match status" value="1"/>
</dbReference>
<dbReference type="GO" id="GO:0016740">
    <property type="term" value="F:transferase activity"/>
    <property type="evidence" value="ECO:0007669"/>
    <property type="project" value="UniProtKB-KW"/>
</dbReference>
<evidence type="ECO:0000259" key="17">
    <source>
        <dbReference type="PROSITE" id="PS51185"/>
    </source>
</evidence>
<dbReference type="EMBL" id="JAVRJZ010000015">
    <property type="protein sequence ID" value="KAK2712768.1"/>
    <property type="molecule type" value="Genomic_DNA"/>
</dbReference>
<evidence type="ECO:0000256" key="4">
    <source>
        <dbReference type="ARBA" id="ARBA00012829"/>
    </source>
</evidence>
<evidence type="ECO:0000313" key="18">
    <source>
        <dbReference type="EMBL" id="KAK2712768.1"/>
    </source>
</evidence>
<dbReference type="GO" id="GO:0004820">
    <property type="term" value="F:glycine-tRNA ligase activity"/>
    <property type="evidence" value="ECO:0007669"/>
    <property type="project" value="UniProtKB-EC"/>
</dbReference>
<feature type="domain" description="WHEP-TRS" evidence="17">
    <location>
        <begin position="9"/>
        <end position="65"/>
    </location>
</feature>
<comment type="catalytic activity">
    <reaction evidence="14">
        <text>2 ATP + H(+) = P(1),P(4)-bis(5'-adenosyl) tetraphosphate + diphosphate</text>
        <dbReference type="Rhea" id="RHEA:34935"/>
        <dbReference type="ChEBI" id="CHEBI:15378"/>
        <dbReference type="ChEBI" id="CHEBI:30616"/>
        <dbReference type="ChEBI" id="CHEBI:33019"/>
        <dbReference type="ChEBI" id="CHEBI:58141"/>
    </reaction>
    <physiologicalReaction direction="left-to-right" evidence="14">
        <dbReference type="Rhea" id="RHEA:34936"/>
    </physiologicalReaction>
</comment>
<dbReference type="NCBIfam" id="NF003211">
    <property type="entry name" value="PRK04173.1"/>
    <property type="match status" value="1"/>
</dbReference>
<evidence type="ECO:0000256" key="5">
    <source>
        <dbReference type="ARBA" id="ARBA00019404"/>
    </source>
</evidence>
<evidence type="ECO:0000259" key="16">
    <source>
        <dbReference type="PROSITE" id="PS50862"/>
    </source>
</evidence>
<dbReference type="SMART" id="SM00991">
    <property type="entry name" value="WHEP-TRS"/>
    <property type="match status" value="1"/>
</dbReference>
<dbReference type="InterPro" id="IPR027031">
    <property type="entry name" value="Gly-tRNA_synthase/POLG2"/>
</dbReference>
<dbReference type="AlphaFoldDB" id="A0AA88KYY7"/>
<dbReference type="FunFam" id="3.30.930.10:FF:000010">
    <property type="entry name" value="Glycyl-tRNA synthetase 1"/>
    <property type="match status" value="1"/>
</dbReference>